<dbReference type="PANTHER" id="PTHR33994">
    <property type="entry name" value="OS04G0515000 PROTEIN"/>
    <property type="match status" value="1"/>
</dbReference>
<reference evidence="2 3" key="1">
    <citation type="submission" date="2019-11" db="EMBL/GenBank/DDBJ databases">
        <title>Whole genome sequence of Oryza granulata.</title>
        <authorList>
            <person name="Li W."/>
        </authorList>
    </citation>
    <scope>NUCLEOTIDE SEQUENCE [LARGE SCALE GENOMIC DNA]</scope>
    <source>
        <strain evidence="3">cv. Menghai</strain>
        <tissue evidence="2">Leaf</tissue>
    </source>
</reference>
<keyword evidence="1" id="KW-1133">Transmembrane helix</keyword>
<keyword evidence="1" id="KW-0472">Membrane</keyword>
<evidence type="ECO:0000313" key="3">
    <source>
        <dbReference type="Proteomes" id="UP000479710"/>
    </source>
</evidence>
<dbReference type="EMBL" id="SPHZ02000001">
    <property type="protein sequence ID" value="KAF0931584.1"/>
    <property type="molecule type" value="Genomic_DNA"/>
</dbReference>
<accession>A0A6G1F3Y0</accession>
<comment type="caution">
    <text evidence="2">The sequence shown here is derived from an EMBL/GenBank/DDBJ whole genome shotgun (WGS) entry which is preliminary data.</text>
</comment>
<evidence type="ECO:0008006" key="4">
    <source>
        <dbReference type="Google" id="ProtNLM"/>
    </source>
</evidence>
<keyword evidence="1" id="KW-0812">Transmembrane</keyword>
<gene>
    <name evidence="2" type="ORF">E2562_005549</name>
</gene>
<dbReference type="OrthoDB" id="660007at2759"/>
<dbReference type="Proteomes" id="UP000479710">
    <property type="component" value="Unassembled WGS sequence"/>
</dbReference>
<protein>
    <recommendedName>
        <fullName evidence="4">Late embryogenesis abundant protein LEA-2 subgroup domain-containing protein</fullName>
    </recommendedName>
</protein>
<evidence type="ECO:0000313" key="2">
    <source>
        <dbReference type="EMBL" id="KAF0931584.1"/>
    </source>
</evidence>
<sequence>MGPRSRELDELLFDSNGGGRRDNCGALKGLFFSSILPGILGALSAVVVMSALLYYPYKWSFDEGKYPEFSVAVAGFSGLDPDRDLGRPTLDATFDLTIRIKEPRRYSVACIERGKTAAVSYRGVPLANGPVPELCGKNEDTTEARSVMTWGHAMAVPEFAQERLAEELRRGDAAVDVTLTTLARYCTLCRQKVIECKPRVGSSGEFSPRCGVTTQIPTFPDNPDKRLPYPWWPGMIRGRRYLR</sequence>
<dbReference type="PANTHER" id="PTHR33994:SF20">
    <property type="entry name" value="OS02G0619500 PROTEIN"/>
    <property type="match status" value="1"/>
</dbReference>
<organism evidence="2 3">
    <name type="scientific">Oryza meyeriana var. granulata</name>
    <dbReference type="NCBI Taxonomy" id="110450"/>
    <lineage>
        <taxon>Eukaryota</taxon>
        <taxon>Viridiplantae</taxon>
        <taxon>Streptophyta</taxon>
        <taxon>Embryophyta</taxon>
        <taxon>Tracheophyta</taxon>
        <taxon>Spermatophyta</taxon>
        <taxon>Magnoliopsida</taxon>
        <taxon>Liliopsida</taxon>
        <taxon>Poales</taxon>
        <taxon>Poaceae</taxon>
        <taxon>BOP clade</taxon>
        <taxon>Oryzoideae</taxon>
        <taxon>Oryzeae</taxon>
        <taxon>Oryzinae</taxon>
        <taxon>Oryza</taxon>
        <taxon>Oryza meyeriana</taxon>
    </lineage>
</organism>
<name>A0A6G1F3Y0_9ORYZ</name>
<evidence type="ECO:0000256" key="1">
    <source>
        <dbReference type="SAM" id="Phobius"/>
    </source>
</evidence>
<proteinExistence type="predicted"/>
<keyword evidence="3" id="KW-1185">Reference proteome</keyword>
<dbReference type="AlphaFoldDB" id="A0A6G1F3Y0"/>
<feature type="transmembrane region" description="Helical" evidence="1">
    <location>
        <begin position="30"/>
        <end position="55"/>
    </location>
</feature>